<dbReference type="GeneID" id="99986830"/>
<feature type="transmembrane region" description="Helical" evidence="4">
    <location>
        <begin position="194"/>
        <end position="211"/>
    </location>
</feature>
<keyword evidence="3" id="KW-0804">Transcription</keyword>
<keyword evidence="7" id="KW-1185">Reference proteome</keyword>
<organism evidence="6 7">
    <name type="scientific">Roseivirga pacifica</name>
    <dbReference type="NCBI Taxonomy" id="1267423"/>
    <lineage>
        <taxon>Bacteria</taxon>
        <taxon>Pseudomonadati</taxon>
        <taxon>Bacteroidota</taxon>
        <taxon>Cytophagia</taxon>
        <taxon>Cytophagales</taxon>
        <taxon>Roseivirgaceae</taxon>
        <taxon>Roseivirga</taxon>
    </lineage>
</organism>
<dbReference type="PROSITE" id="PS01124">
    <property type="entry name" value="HTH_ARAC_FAMILY_2"/>
    <property type="match status" value="1"/>
</dbReference>
<feature type="transmembrane region" description="Helical" evidence="4">
    <location>
        <begin position="161"/>
        <end position="182"/>
    </location>
</feature>
<dbReference type="EMBL" id="FOIR01000002">
    <property type="protein sequence ID" value="SEW23379.1"/>
    <property type="molecule type" value="Genomic_DNA"/>
</dbReference>
<sequence>MSEVASISLISVFLFLLLTAFLIFNNSENRVANLLFATFLFVTSIELSGQFLGDFYRSNAIINKLHLVVLLTQMPLFYCYIKRVCFSDFKVDIRLAWHALPAIAFLMLFLIFNVSQQIEIAYIIVIQAQFYTYIVLIFLELFKYKGIHHKYYSLHSKTYKWLMTIAIVFLIGNTTVLIRGIFEAANDFQKFPMLNLAIALFALAAASWFVLNTMRNPELFTRVNESLASAKQDRGNDTDAFQEEVEQLLGYMQAHKPYLDETLTLHDLALKTEIPTKRLSILINQKIGKHFFDFINEYRIEESKRLLKESELTIQQIMYEVGFNSKSSFNTAFKKSTSLTPSAFRKLPA</sequence>
<feature type="transmembrane region" description="Helical" evidence="4">
    <location>
        <begin position="61"/>
        <end position="81"/>
    </location>
</feature>
<keyword evidence="2" id="KW-0238">DNA-binding</keyword>
<dbReference type="PANTHER" id="PTHR43280">
    <property type="entry name" value="ARAC-FAMILY TRANSCRIPTIONAL REGULATOR"/>
    <property type="match status" value="1"/>
</dbReference>
<dbReference type="AlphaFoldDB" id="A0A1I0Q8Q2"/>
<dbReference type="GO" id="GO:0003700">
    <property type="term" value="F:DNA-binding transcription factor activity"/>
    <property type="evidence" value="ECO:0007669"/>
    <property type="project" value="InterPro"/>
</dbReference>
<dbReference type="PRINTS" id="PR00032">
    <property type="entry name" value="HTHARAC"/>
</dbReference>
<dbReference type="PANTHER" id="PTHR43280:SF29">
    <property type="entry name" value="ARAC-FAMILY TRANSCRIPTIONAL REGULATOR"/>
    <property type="match status" value="1"/>
</dbReference>
<feature type="domain" description="HTH araC/xylS-type" evidence="5">
    <location>
        <begin position="246"/>
        <end position="347"/>
    </location>
</feature>
<dbReference type="STRING" id="1267423.SAMN05216290_2118"/>
<keyword evidence="4" id="KW-0472">Membrane</keyword>
<dbReference type="GO" id="GO:0043565">
    <property type="term" value="F:sequence-specific DNA binding"/>
    <property type="evidence" value="ECO:0007669"/>
    <property type="project" value="InterPro"/>
</dbReference>
<keyword evidence="4" id="KW-1133">Transmembrane helix</keyword>
<evidence type="ECO:0000313" key="7">
    <source>
        <dbReference type="Proteomes" id="UP000199437"/>
    </source>
</evidence>
<dbReference type="InterPro" id="IPR020449">
    <property type="entry name" value="Tscrpt_reg_AraC-type_HTH"/>
</dbReference>
<dbReference type="Proteomes" id="UP000199437">
    <property type="component" value="Unassembled WGS sequence"/>
</dbReference>
<feature type="transmembrane region" description="Helical" evidence="4">
    <location>
        <begin position="31"/>
        <end position="49"/>
    </location>
</feature>
<evidence type="ECO:0000313" key="6">
    <source>
        <dbReference type="EMBL" id="SEW23379.1"/>
    </source>
</evidence>
<protein>
    <submittedName>
        <fullName evidence="6">Transcriptional regulator, AraC family</fullName>
    </submittedName>
</protein>
<feature type="transmembrane region" description="Helical" evidence="4">
    <location>
        <begin position="120"/>
        <end position="141"/>
    </location>
</feature>
<accession>A0A1I0Q8Q2</accession>
<evidence type="ECO:0000256" key="3">
    <source>
        <dbReference type="ARBA" id="ARBA00023163"/>
    </source>
</evidence>
<dbReference type="InterPro" id="IPR009057">
    <property type="entry name" value="Homeodomain-like_sf"/>
</dbReference>
<keyword evidence="4" id="KW-0812">Transmembrane</keyword>
<feature type="transmembrane region" description="Helical" evidence="4">
    <location>
        <begin position="6"/>
        <end position="24"/>
    </location>
</feature>
<dbReference type="OrthoDB" id="5492415at2"/>
<evidence type="ECO:0000256" key="1">
    <source>
        <dbReference type="ARBA" id="ARBA00023015"/>
    </source>
</evidence>
<dbReference type="InterPro" id="IPR018060">
    <property type="entry name" value="HTH_AraC"/>
</dbReference>
<evidence type="ECO:0000256" key="2">
    <source>
        <dbReference type="ARBA" id="ARBA00023125"/>
    </source>
</evidence>
<dbReference type="SMART" id="SM00342">
    <property type="entry name" value="HTH_ARAC"/>
    <property type="match status" value="1"/>
</dbReference>
<dbReference type="Gene3D" id="1.10.10.60">
    <property type="entry name" value="Homeodomain-like"/>
    <property type="match status" value="2"/>
</dbReference>
<keyword evidence="1" id="KW-0805">Transcription regulation</keyword>
<dbReference type="RefSeq" id="WP_090258552.1">
    <property type="nucleotide sequence ID" value="NZ_FOIR01000002.1"/>
</dbReference>
<gene>
    <name evidence="6" type="ORF">SAMN05216290_2118</name>
</gene>
<evidence type="ECO:0000259" key="5">
    <source>
        <dbReference type="PROSITE" id="PS01124"/>
    </source>
</evidence>
<evidence type="ECO:0000256" key="4">
    <source>
        <dbReference type="SAM" id="Phobius"/>
    </source>
</evidence>
<proteinExistence type="predicted"/>
<dbReference type="SUPFAM" id="SSF46689">
    <property type="entry name" value="Homeodomain-like"/>
    <property type="match status" value="1"/>
</dbReference>
<reference evidence="7" key="1">
    <citation type="submission" date="2016-10" db="EMBL/GenBank/DDBJ databases">
        <authorList>
            <person name="Varghese N."/>
            <person name="Submissions S."/>
        </authorList>
    </citation>
    <scope>NUCLEOTIDE SEQUENCE [LARGE SCALE GENOMIC DNA]</scope>
    <source>
        <strain evidence="7">CGMCC 1.12402</strain>
    </source>
</reference>
<name>A0A1I0Q8Q2_9BACT</name>
<feature type="transmembrane region" description="Helical" evidence="4">
    <location>
        <begin position="93"/>
        <end position="114"/>
    </location>
</feature>
<dbReference type="Pfam" id="PF12833">
    <property type="entry name" value="HTH_18"/>
    <property type="match status" value="1"/>
</dbReference>